<evidence type="ECO:0008006" key="7">
    <source>
        <dbReference type="Google" id="ProtNLM"/>
    </source>
</evidence>
<dbReference type="InterPro" id="IPR015943">
    <property type="entry name" value="WD40/YVTN_repeat-like_dom_sf"/>
</dbReference>
<comment type="subcellular location">
    <subcellularLocation>
        <location evidence="1">Nucleus</location>
    </subcellularLocation>
</comment>
<keyword evidence="3" id="KW-0813">Transport</keyword>
<dbReference type="GO" id="GO:0016973">
    <property type="term" value="P:poly(A)+ mRNA export from nucleus"/>
    <property type="evidence" value="ECO:0007669"/>
    <property type="project" value="TreeGrafter"/>
</dbReference>
<evidence type="ECO:0000256" key="2">
    <source>
        <dbReference type="ARBA" id="ARBA00005569"/>
    </source>
</evidence>
<comment type="caution">
    <text evidence="5">The sequence shown here is derived from an EMBL/GenBank/DDBJ whole genome shotgun (WGS) entry which is preliminary data.</text>
</comment>
<evidence type="ECO:0000313" key="5">
    <source>
        <dbReference type="EMBL" id="KAG8182877.1"/>
    </source>
</evidence>
<evidence type="ECO:0000313" key="6">
    <source>
        <dbReference type="Proteomes" id="UP000827092"/>
    </source>
</evidence>
<comment type="similarity">
    <text evidence="2">Belongs to the nucleoporin Nup133 family.</text>
</comment>
<gene>
    <name evidence="5" type="ORF">JTE90_024620</name>
</gene>
<accession>A0AAV6UEH0</accession>
<dbReference type="PANTHER" id="PTHR13405:SF11">
    <property type="entry name" value="NUCLEAR PORE COMPLEX PROTEIN NUP133"/>
    <property type="match status" value="1"/>
</dbReference>
<dbReference type="PANTHER" id="PTHR13405">
    <property type="entry name" value="NUCLEAR PORE COMPLEX PROTEIN NUP133"/>
    <property type="match status" value="1"/>
</dbReference>
<proteinExistence type="inferred from homology"/>
<keyword evidence="6" id="KW-1185">Reference proteome</keyword>
<dbReference type="GO" id="GO:0031080">
    <property type="term" value="C:nuclear pore outer ring"/>
    <property type="evidence" value="ECO:0007669"/>
    <property type="project" value="TreeGrafter"/>
</dbReference>
<evidence type="ECO:0000256" key="4">
    <source>
        <dbReference type="ARBA" id="ARBA00023242"/>
    </source>
</evidence>
<dbReference type="GO" id="GO:0006606">
    <property type="term" value="P:protein import into nucleus"/>
    <property type="evidence" value="ECO:0007669"/>
    <property type="project" value="TreeGrafter"/>
</dbReference>
<evidence type="ECO:0000256" key="1">
    <source>
        <dbReference type="ARBA" id="ARBA00004123"/>
    </source>
</evidence>
<organism evidence="5 6">
    <name type="scientific">Oedothorax gibbosus</name>
    <dbReference type="NCBI Taxonomy" id="931172"/>
    <lineage>
        <taxon>Eukaryota</taxon>
        <taxon>Metazoa</taxon>
        <taxon>Ecdysozoa</taxon>
        <taxon>Arthropoda</taxon>
        <taxon>Chelicerata</taxon>
        <taxon>Arachnida</taxon>
        <taxon>Araneae</taxon>
        <taxon>Araneomorphae</taxon>
        <taxon>Entelegynae</taxon>
        <taxon>Araneoidea</taxon>
        <taxon>Linyphiidae</taxon>
        <taxon>Erigoninae</taxon>
        <taxon>Oedothorax</taxon>
    </lineage>
</organism>
<name>A0AAV6UEH0_9ARAC</name>
<dbReference type="SUPFAM" id="SSF117289">
    <property type="entry name" value="Nucleoporin domain"/>
    <property type="match status" value="1"/>
</dbReference>
<dbReference type="AlphaFoldDB" id="A0AAV6UEH0"/>
<evidence type="ECO:0000256" key="3">
    <source>
        <dbReference type="ARBA" id="ARBA00022448"/>
    </source>
</evidence>
<protein>
    <recommendedName>
        <fullName evidence="7">Nucleoporin Nup133/Nup155-like N-terminal domain-containing protein</fullName>
    </recommendedName>
</protein>
<dbReference type="EMBL" id="JAFNEN010000443">
    <property type="protein sequence ID" value="KAG8182877.1"/>
    <property type="molecule type" value="Genomic_DNA"/>
</dbReference>
<sequence>MSGRRVHNPNKLSPYLSTSLRRSLTPSCSANSSFLGSSIVDDTGSHELKVYGSSQPVLVIEALSEAEKITDISVKLEPFGYASLVCGRRLFIWKYKSDEEKIVHCKELPLPPSDLAHRAELVHVWVGEGRLPSALAASPEGHVRCWRNINHGLASADAQPDLQGQECCLLTPLPNQLGCILATTSGSLVIITPTTGEGQPGLICRTLTLPMGVLAGIGRKVSSFIFGSIPSQTSETRQLNRVLGCEEGAFVLTSTSLQKWRIAQDRNSNQAMIPFYFLTT</sequence>
<dbReference type="GO" id="GO:0017056">
    <property type="term" value="F:structural constituent of nuclear pore"/>
    <property type="evidence" value="ECO:0007669"/>
    <property type="project" value="InterPro"/>
</dbReference>
<dbReference type="InterPro" id="IPR037624">
    <property type="entry name" value="Nup133-like"/>
</dbReference>
<keyword evidence="4" id="KW-0539">Nucleus</keyword>
<dbReference type="Gene3D" id="2.130.10.10">
    <property type="entry name" value="YVTN repeat-like/Quinoprotein amine dehydrogenase"/>
    <property type="match status" value="1"/>
</dbReference>
<dbReference type="GO" id="GO:0000972">
    <property type="term" value="P:transcription-dependent tethering of RNA polymerase II gene DNA at nuclear periphery"/>
    <property type="evidence" value="ECO:0007669"/>
    <property type="project" value="TreeGrafter"/>
</dbReference>
<reference evidence="5 6" key="1">
    <citation type="journal article" date="2022" name="Nat. Ecol. Evol.">
        <title>A masculinizing supergene underlies an exaggerated male reproductive morph in a spider.</title>
        <authorList>
            <person name="Hendrickx F."/>
            <person name="De Corte Z."/>
            <person name="Sonet G."/>
            <person name="Van Belleghem S.M."/>
            <person name="Kostlbacher S."/>
            <person name="Vangestel C."/>
        </authorList>
    </citation>
    <scope>NUCLEOTIDE SEQUENCE [LARGE SCALE GENOMIC DNA]</scope>
    <source>
        <strain evidence="5">W744_W776</strain>
    </source>
</reference>
<dbReference type="Proteomes" id="UP000827092">
    <property type="component" value="Unassembled WGS sequence"/>
</dbReference>